<evidence type="ECO:0000313" key="2">
    <source>
        <dbReference type="Proteomes" id="UP000094741"/>
    </source>
</evidence>
<comment type="caution">
    <text evidence="1">The sequence shown here is derived from an EMBL/GenBank/DDBJ whole genome shotgun (WGS) entry which is preliminary data.</text>
</comment>
<dbReference type="EMBL" id="AJYQ02000002">
    <property type="protein sequence ID" value="OEE38266.1"/>
    <property type="molecule type" value="Genomic_DNA"/>
</dbReference>
<dbReference type="Proteomes" id="UP000094741">
    <property type="component" value="Unassembled WGS sequence"/>
</dbReference>
<dbReference type="AlphaFoldDB" id="A0A1E5BKB0"/>
<protein>
    <submittedName>
        <fullName evidence="1">Uncharacterized protein</fullName>
    </submittedName>
</protein>
<dbReference type="STRING" id="1187848.A1QO_02495"/>
<reference evidence="1 2" key="1">
    <citation type="journal article" date="2012" name="Science">
        <title>Ecological populations of bacteria act as socially cohesive units of antibiotic production and resistance.</title>
        <authorList>
            <person name="Cordero O.X."/>
            <person name="Wildschutte H."/>
            <person name="Kirkup B."/>
            <person name="Proehl S."/>
            <person name="Ngo L."/>
            <person name="Hussain F."/>
            <person name="Le Roux F."/>
            <person name="Mincer T."/>
            <person name="Polz M.F."/>
        </authorList>
    </citation>
    <scope>NUCLEOTIDE SEQUENCE [LARGE SCALE GENOMIC DNA]</scope>
    <source>
        <strain evidence="1 2">ZF-129</strain>
    </source>
</reference>
<sequence length="106" mass="12060">MFVPDLIVDGIKTAIQDAQQFDTKDEAISEAKSVIKRYLEKKIPAKESVKAKSDYSETNEVAAASLMVKMEAIRDSIDTMTEDEYGDWVNSLEFDEFIEFIRLGEK</sequence>
<organism evidence="1 2">
    <name type="scientific">Vibrio genomosp. F10 str. ZF-129</name>
    <dbReference type="NCBI Taxonomy" id="1187848"/>
    <lineage>
        <taxon>Bacteria</taxon>
        <taxon>Pseudomonadati</taxon>
        <taxon>Pseudomonadota</taxon>
        <taxon>Gammaproteobacteria</taxon>
        <taxon>Vibrionales</taxon>
        <taxon>Vibrionaceae</taxon>
        <taxon>Vibrio</taxon>
    </lineage>
</organism>
<dbReference type="OrthoDB" id="7029113at2"/>
<proteinExistence type="predicted"/>
<name>A0A1E5BKB0_9VIBR</name>
<evidence type="ECO:0000313" key="1">
    <source>
        <dbReference type="EMBL" id="OEE38266.1"/>
    </source>
</evidence>
<dbReference type="RefSeq" id="WP_017041260.1">
    <property type="nucleotide sequence ID" value="NZ_AJYQ02000002.1"/>
</dbReference>
<accession>A0A1E5BKB0</accession>
<gene>
    <name evidence="1" type="ORF">A1QO_02495</name>
</gene>